<dbReference type="Gene3D" id="3.40.50.1010">
    <property type="entry name" value="5'-nuclease"/>
    <property type="match status" value="1"/>
</dbReference>
<evidence type="ECO:0000313" key="2">
    <source>
        <dbReference type="EMBL" id="TPG56235.1"/>
    </source>
</evidence>
<dbReference type="AlphaFoldDB" id="A0A502G367"/>
<comment type="caution">
    <text evidence="2">The sequence shown here is derived from an EMBL/GenBank/DDBJ whole genome shotgun (WGS) entry which is preliminary data.</text>
</comment>
<dbReference type="OrthoDB" id="3175275at2"/>
<organism evidence="2 3">
    <name type="scientific">Sphingomonas glacialis</name>
    <dbReference type="NCBI Taxonomy" id="658225"/>
    <lineage>
        <taxon>Bacteria</taxon>
        <taxon>Pseudomonadati</taxon>
        <taxon>Pseudomonadota</taxon>
        <taxon>Alphaproteobacteria</taxon>
        <taxon>Sphingomonadales</taxon>
        <taxon>Sphingomonadaceae</taxon>
        <taxon>Sphingomonas</taxon>
    </lineage>
</organism>
<name>A0A502G367_9SPHN</name>
<dbReference type="EMBL" id="RCZC01000001">
    <property type="protein sequence ID" value="TPG56235.1"/>
    <property type="molecule type" value="Genomic_DNA"/>
</dbReference>
<evidence type="ECO:0000259" key="1">
    <source>
        <dbReference type="Pfam" id="PF01850"/>
    </source>
</evidence>
<dbReference type="InterPro" id="IPR029060">
    <property type="entry name" value="PIN-like_dom_sf"/>
</dbReference>
<evidence type="ECO:0000313" key="3">
    <source>
        <dbReference type="Proteomes" id="UP000319931"/>
    </source>
</evidence>
<sequence>MTVAVDTNIVVRVLVNDDPRQAALARAVLSRDFSLLASVLLETEWVLRSSYQWPRARIGEAFATLIDLPTLREAPRGIAWAIDRFAAGADFADMLHLACSGAADGFVTFDRRLAKAAGPHTPVKIDTLP</sequence>
<dbReference type="InterPro" id="IPR002716">
    <property type="entry name" value="PIN_dom"/>
</dbReference>
<feature type="domain" description="PIN" evidence="1">
    <location>
        <begin position="4"/>
        <end position="118"/>
    </location>
</feature>
<keyword evidence="3" id="KW-1185">Reference proteome</keyword>
<protein>
    <submittedName>
        <fullName evidence="2">PIN domain-containing protein</fullName>
    </submittedName>
</protein>
<dbReference type="Pfam" id="PF01850">
    <property type="entry name" value="PIN"/>
    <property type="match status" value="1"/>
</dbReference>
<proteinExistence type="predicted"/>
<dbReference type="SUPFAM" id="SSF88723">
    <property type="entry name" value="PIN domain-like"/>
    <property type="match status" value="1"/>
</dbReference>
<reference evidence="2 3" key="1">
    <citation type="journal article" date="2019" name="Environ. Microbiol.">
        <title>Species interactions and distinct microbial communities in high Arctic permafrost affected cryosols are associated with the CH4 and CO2 gas fluxes.</title>
        <authorList>
            <person name="Altshuler I."/>
            <person name="Hamel J."/>
            <person name="Turney S."/>
            <person name="Magnuson E."/>
            <person name="Levesque R."/>
            <person name="Greer C."/>
            <person name="Whyte L.G."/>
        </authorList>
    </citation>
    <scope>NUCLEOTIDE SEQUENCE [LARGE SCALE GENOMIC DNA]</scope>
    <source>
        <strain evidence="2 3">E6.1</strain>
    </source>
</reference>
<gene>
    <name evidence="2" type="ORF">EAH76_01285</name>
</gene>
<dbReference type="Proteomes" id="UP000319931">
    <property type="component" value="Unassembled WGS sequence"/>
</dbReference>
<accession>A0A502G367</accession>
<dbReference type="CDD" id="cd18683">
    <property type="entry name" value="PIN_VapC-like"/>
    <property type="match status" value="1"/>
</dbReference>
<dbReference type="RefSeq" id="WP_140846948.1">
    <property type="nucleotide sequence ID" value="NZ_RCZC01000001.1"/>
</dbReference>